<keyword evidence="5 8" id="KW-1133">Transmembrane helix</keyword>
<protein>
    <recommendedName>
        <fullName evidence="9">Major facilitator superfamily (MFS) profile domain-containing protein</fullName>
    </recommendedName>
</protein>
<keyword evidence="4 8" id="KW-0812">Transmembrane</keyword>
<dbReference type="SUPFAM" id="SSF103473">
    <property type="entry name" value="MFS general substrate transporter"/>
    <property type="match status" value="1"/>
</dbReference>
<gene>
    <name evidence="10" type="ORF">TCAL_09437</name>
</gene>
<feature type="transmembrane region" description="Helical" evidence="8">
    <location>
        <begin position="115"/>
        <end position="134"/>
    </location>
</feature>
<dbReference type="PRINTS" id="PR00171">
    <property type="entry name" value="SUGRTRNSPORT"/>
</dbReference>
<evidence type="ECO:0000313" key="11">
    <source>
        <dbReference type="Proteomes" id="UP000318571"/>
    </source>
</evidence>
<dbReference type="InterPro" id="IPR003663">
    <property type="entry name" value="Sugar/inositol_transpt"/>
</dbReference>
<proteinExistence type="inferred from homology"/>
<dbReference type="OMA" id="ANWMNYG"/>
<evidence type="ECO:0000256" key="4">
    <source>
        <dbReference type="ARBA" id="ARBA00022692"/>
    </source>
</evidence>
<feature type="transmembrane region" description="Helical" evidence="8">
    <location>
        <begin position="384"/>
        <end position="410"/>
    </location>
</feature>
<dbReference type="PROSITE" id="PS00216">
    <property type="entry name" value="SUGAR_TRANSPORT_1"/>
    <property type="match status" value="1"/>
</dbReference>
<feature type="transmembrane region" description="Helical" evidence="8">
    <location>
        <begin position="290"/>
        <end position="317"/>
    </location>
</feature>
<dbReference type="PROSITE" id="PS00217">
    <property type="entry name" value="SUGAR_TRANSPORT_2"/>
    <property type="match status" value="1"/>
</dbReference>
<feature type="transmembrane region" description="Helical" evidence="8">
    <location>
        <begin position="449"/>
        <end position="470"/>
    </location>
</feature>
<evidence type="ECO:0000256" key="3">
    <source>
        <dbReference type="ARBA" id="ARBA00022475"/>
    </source>
</evidence>
<dbReference type="FunFam" id="1.20.1250.20:FF:001511">
    <property type="entry name" value="Solute carrier family 2, facilitated glucose transporter member 5"/>
    <property type="match status" value="1"/>
</dbReference>
<dbReference type="EMBL" id="VCGU01000002">
    <property type="protein sequence ID" value="TRY79523.1"/>
    <property type="molecule type" value="Genomic_DNA"/>
</dbReference>
<evidence type="ECO:0000313" key="10">
    <source>
        <dbReference type="EMBL" id="TRY79523.1"/>
    </source>
</evidence>
<feature type="transmembrane region" description="Helical" evidence="8">
    <location>
        <begin position="174"/>
        <end position="192"/>
    </location>
</feature>
<evidence type="ECO:0000256" key="5">
    <source>
        <dbReference type="ARBA" id="ARBA00022989"/>
    </source>
</evidence>
<feature type="transmembrane region" description="Helical" evidence="8">
    <location>
        <begin position="355"/>
        <end position="378"/>
    </location>
</feature>
<dbReference type="STRING" id="6832.A0A553PPB8"/>
<evidence type="ECO:0000256" key="2">
    <source>
        <dbReference type="ARBA" id="ARBA00022448"/>
    </source>
</evidence>
<dbReference type="GO" id="GO:1990539">
    <property type="term" value="P:fructose import across plasma membrane"/>
    <property type="evidence" value="ECO:0007669"/>
    <property type="project" value="UniProtKB-ARBA"/>
</dbReference>
<feature type="transmembrane region" description="Helical" evidence="8">
    <location>
        <begin position="329"/>
        <end position="348"/>
    </location>
</feature>
<comment type="similarity">
    <text evidence="7">Belongs to the major facilitator superfamily. Sugar transporter (TC 2.A.1.1) family.</text>
</comment>
<dbReference type="GO" id="GO:0005353">
    <property type="term" value="F:fructose transmembrane transporter activity"/>
    <property type="evidence" value="ECO:0007669"/>
    <property type="project" value="UniProtKB-ARBA"/>
</dbReference>
<evidence type="ECO:0000256" key="6">
    <source>
        <dbReference type="ARBA" id="ARBA00023136"/>
    </source>
</evidence>
<dbReference type="GO" id="GO:0005886">
    <property type="term" value="C:plasma membrane"/>
    <property type="evidence" value="ECO:0007669"/>
    <property type="project" value="UniProtKB-SubCell"/>
</dbReference>
<comment type="caution">
    <text evidence="10">The sequence shown here is derived from an EMBL/GenBank/DDBJ whole genome shotgun (WGS) entry which is preliminary data.</text>
</comment>
<dbReference type="InterPro" id="IPR005828">
    <property type="entry name" value="MFS_sugar_transport-like"/>
</dbReference>
<dbReference type="Pfam" id="PF00083">
    <property type="entry name" value="Sugar_tr"/>
    <property type="match status" value="1"/>
</dbReference>
<keyword evidence="6 8" id="KW-0472">Membrane</keyword>
<evidence type="ECO:0000256" key="7">
    <source>
        <dbReference type="RuleBase" id="RU003346"/>
    </source>
</evidence>
<dbReference type="NCBIfam" id="TIGR00879">
    <property type="entry name" value="SP"/>
    <property type="match status" value="1"/>
</dbReference>
<dbReference type="InterPro" id="IPR020846">
    <property type="entry name" value="MFS_dom"/>
</dbReference>
<feature type="transmembrane region" description="Helical" evidence="8">
    <location>
        <begin position="140"/>
        <end position="162"/>
    </location>
</feature>
<dbReference type="OrthoDB" id="4540492at2759"/>
<organism evidence="10 11">
    <name type="scientific">Tigriopus californicus</name>
    <name type="common">Marine copepod</name>
    <dbReference type="NCBI Taxonomy" id="6832"/>
    <lineage>
        <taxon>Eukaryota</taxon>
        <taxon>Metazoa</taxon>
        <taxon>Ecdysozoa</taxon>
        <taxon>Arthropoda</taxon>
        <taxon>Crustacea</taxon>
        <taxon>Multicrustacea</taxon>
        <taxon>Hexanauplia</taxon>
        <taxon>Copepoda</taxon>
        <taxon>Harpacticoida</taxon>
        <taxon>Harpacticidae</taxon>
        <taxon>Tigriopus</taxon>
    </lineage>
</organism>
<dbReference type="Proteomes" id="UP000318571">
    <property type="component" value="Chromosome 6"/>
</dbReference>
<keyword evidence="11" id="KW-1185">Reference proteome</keyword>
<dbReference type="AlphaFoldDB" id="A0A553PPB8"/>
<feature type="domain" description="Major facilitator superfamily (MFS) profile" evidence="9">
    <location>
        <begin position="14"/>
        <end position="476"/>
    </location>
</feature>
<sequence length="488" mass="52858">MGTQGLNGRLAFAIAAGAFGSAFQHGYNTGVLNAPQALIMAWVQKCENPNATLPITRPPFEITDGEPGEVLCEMSETEVTLIWAWIVAIFCVGGMIGGSIVGVVAGRLGRKGGLLLNNVLVLLAGLSMISAKYLNSYELIIIGRFLIGVNSGLNAGLAPMYLSEISPTSLRGAVGTVYQLIITISILLSQVLGMKNILGNEAGWPWLLGLTVVPGILQVIFLPFCPESPKFLLLDRDDQERSNSALTWLRGRIDVHEEMDEMRVEQESMKLVPKVTLLEMVKNSSLRQPLIIAVMMMLAQQLSGINAAIFFSTSIFLSAGLDESASQSATLAMGGMNVAMTVISLIMIEKAGRKTLMITGLCVMFITTTLLLICLVVAKSVPWLSYVSIVMVIGFVVGFATGPGSIPWFFVTELFNQSGRPIATSIAVAVNWSANFLVGLGFAPLQLAIGPYVFIIFIIIQFFFIAYVWFKVPETKNRTIEEITALFR</sequence>
<keyword evidence="2 7" id="KW-0813">Transport</keyword>
<name>A0A553PPB8_TIGCA</name>
<dbReference type="PANTHER" id="PTHR23503:SF8">
    <property type="entry name" value="FACILITATED GLUCOSE TRANSPORTER PROTEIN 1"/>
    <property type="match status" value="1"/>
</dbReference>
<feature type="transmembrane region" description="Helical" evidence="8">
    <location>
        <begin position="82"/>
        <end position="103"/>
    </location>
</feature>
<dbReference type="PROSITE" id="PS50850">
    <property type="entry name" value="MFS"/>
    <property type="match status" value="1"/>
</dbReference>
<reference evidence="10 11" key="1">
    <citation type="journal article" date="2018" name="Nat. Ecol. Evol.">
        <title>Genomic signatures of mitonuclear coevolution across populations of Tigriopus californicus.</title>
        <authorList>
            <person name="Barreto F.S."/>
            <person name="Watson E.T."/>
            <person name="Lima T.G."/>
            <person name="Willett C.S."/>
            <person name="Edmands S."/>
            <person name="Li W."/>
            <person name="Burton R.S."/>
        </authorList>
    </citation>
    <scope>NUCLEOTIDE SEQUENCE [LARGE SCALE GENOMIC DNA]</scope>
    <source>
        <strain evidence="10 11">San Diego</strain>
    </source>
</reference>
<evidence type="ECO:0000256" key="1">
    <source>
        <dbReference type="ARBA" id="ARBA00004651"/>
    </source>
</evidence>
<keyword evidence="3" id="KW-1003">Cell membrane</keyword>
<accession>A0A553PPB8</accession>
<feature type="transmembrane region" description="Helical" evidence="8">
    <location>
        <begin position="422"/>
        <end position="443"/>
    </location>
</feature>
<dbReference type="InterPro" id="IPR036259">
    <property type="entry name" value="MFS_trans_sf"/>
</dbReference>
<comment type="subcellular location">
    <subcellularLocation>
        <location evidence="1">Cell membrane</location>
        <topology evidence="1">Multi-pass membrane protein</topology>
    </subcellularLocation>
</comment>
<dbReference type="PANTHER" id="PTHR23503">
    <property type="entry name" value="SOLUTE CARRIER FAMILY 2"/>
    <property type="match status" value="1"/>
</dbReference>
<evidence type="ECO:0000256" key="8">
    <source>
        <dbReference type="SAM" id="Phobius"/>
    </source>
</evidence>
<dbReference type="InterPro" id="IPR045263">
    <property type="entry name" value="GLUT"/>
</dbReference>
<evidence type="ECO:0000259" key="9">
    <source>
        <dbReference type="PROSITE" id="PS50850"/>
    </source>
</evidence>
<feature type="transmembrane region" description="Helical" evidence="8">
    <location>
        <begin position="204"/>
        <end position="224"/>
    </location>
</feature>
<dbReference type="InterPro" id="IPR005829">
    <property type="entry name" value="Sugar_transporter_CS"/>
</dbReference>
<dbReference type="Gene3D" id="1.20.1250.20">
    <property type="entry name" value="MFS general substrate transporter like domains"/>
    <property type="match status" value="1"/>
</dbReference>